<dbReference type="InterPro" id="IPR009000">
    <property type="entry name" value="Transl_B-barrel_sf"/>
</dbReference>
<evidence type="ECO:0000259" key="1">
    <source>
        <dbReference type="Pfam" id="PF00009"/>
    </source>
</evidence>
<name>A0A6A7C6T1_9PEZI</name>
<keyword evidence="3" id="KW-1185">Reference proteome</keyword>
<feature type="domain" description="Tr-type G" evidence="1">
    <location>
        <begin position="173"/>
        <end position="402"/>
    </location>
</feature>
<dbReference type="Gene3D" id="2.40.30.10">
    <property type="entry name" value="Translation factors"/>
    <property type="match status" value="1"/>
</dbReference>
<organism evidence="2 3">
    <name type="scientific">Piedraia hortae CBS 480.64</name>
    <dbReference type="NCBI Taxonomy" id="1314780"/>
    <lineage>
        <taxon>Eukaryota</taxon>
        <taxon>Fungi</taxon>
        <taxon>Dikarya</taxon>
        <taxon>Ascomycota</taxon>
        <taxon>Pezizomycotina</taxon>
        <taxon>Dothideomycetes</taxon>
        <taxon>Dothideomycetidae</taxon>
        <taxon>Capnodiales</taxon>
        <taxon>Piedraiaceae</taxon>
        <taxon>Piedraia</taxon>
    </lineage>
</organism>
<dbReference type="PANTHER" id="PTHR43721:SF30">
    <property type="entry name" value="TR-TYPE G DOMAIN-CONTAINING PROTEIN"/>
    <property type="match status" value="1"/>
</dbReference>
<dbReference type="InterPro" id="IPR000795">
    <property type="entry name" value="T_Tr_GTP-bd_dom"/>
</dbReference>
<dbReference type="GO" id="GO:0005525">
    <property type="term" value="F:GTP binding"/>
    <property type="evidence" value="ECO:0007669"/>
    <property type="project" value="InterPro"/>
</dbReference>
<evidence type="ECO:0000313" key="2">
    <source>
        <dbReference type="EMBL" id="KAF2862947.1"/>
    </source>
</evidence>
<accession>A0A6A7C6T1</accession>
<dbReference type="SUPFAM" id="SSF52540">
    <property type="entry name" value="P-loop containing nucleoside triphosphate hydrolases"/>
    <property type="match status" value="1"/>
</dbReference>
<gene>
    <name evidence="2" type="ORF">K470DRAFT_268513</name>
</gene>
<dbReference type="InterPro" id="IPR050055">
    <property type="entry name" value="EF-Tu_GTPase"/>
</dbReference>
<dbReference type="GO" id="GO:0003746">
    <property type="term" value="F:translation elongation factor activity"/>
    <property type="evidence" value="ECO:0007669"/>
    <property type="project" value="TreeGrafter"/>
</dbReference>
<dbReference type="Pfam" id="PF00009">
    <property type="entry name" value="GTP_EFTU"/>
    <property type="match status" value="1"/>
</dbReference>
<evidence type="ECO:0000313" key="3">
    <source>
        <dbReference type="Proteomes" id="UP000799421"/>
    </source>
</evidence>
<dbReference type="AlphaFoldDB" id="A0A6A7C6T1"/>
<reference evidence="2" key="1">
    <citation type="journal article" date="2020" name="Stud. Mycol.">
        <title>101 Dothideomycetes genomes: a test case for predicting lifestyles and emergence of pathogens.</title>
        <authorList>
            <person name="Haridas S."/>
            <person name="Albert R."/>
            <person name="Binder M."/>
            <person name="Bloem J."/>
            <person name="Labutti K."/>
            <person name="Salamov A."/>
            <person name="Andreopoulos B."/>
            <person name="Baker S."/>
            <person name="Barry K."/>
            <person name="Bills G."/>
            <person name="Bluhm B."/>
            <person name="Cannon C."/>
            <person name="Castanera R."/>
            <person name="Culley D."/>
            <person name="Daum C."/>
            <person name="Ezra D."/>
            <person name="Gonzalez J."/>
            <person name="Henrissat B."/>
            <person name="Kuo A."/>
            <person name="Liang C."/>
            <person name="Lipzen A."/>
            <person name="Lutzoni F."/>
            <person name="Magnuson J."/>
            <person name="Mondo S."/>
            <person name="Nolan M."/>
            <person name="Ohm R."/>
            <person name="Pangilinan J."/>
            <person name="Park H.-J."/>
            <person name="Ramirez L."/>
            <person name="Alfaro M."/>
            <person name="Sun H."/>
            <person name="Tritt A."/>
            <person name="Yoshinaga Y."/>
            <person name="Zwiers L.-H."/>
            <person name="Turgeon B."/>
            <person name="Goodwin S."/>
            <person name="Spatafora J."/>
            <person name="Crous P."/>
            <person name="Grigoriev I."/>
        </authorList>
    </citation>
    <scope>NUCLEOTIDE SEQUENCE</scope>
    <source>
        <strain evidence="2">CBS 480.64</strain>
    </source>
</reference>
<dbReference type="Gene3D" id="3.40.50.300">
    <property type="entry name" value="P-loop containing nucleotide triphosphate hydrolases"/>
    <property type="match status" value="1"/>
</dbReference>
<dbReference type="PANTHER" id="PTHR43721">
    <property type="entry name" value="ELONGATION FACTOR TU-RELATED"/>
    <property type="match status" value="1"/>
</dbReference>
<dbReference type="GO" id="GO:0003924">
    <property type="term" value="F:GTPase activity"/>
    <property type="evidence" value="ECO:0007669"/>
    <property type="project" value="InterPro"/>
</dbReference>
<dbReference type="Proteomes" id="UP000799421">
    <property type="component" value="Unassembled WGS sequence"/>
</dbReference>
<dbReference type="OrthoDB" id="5342685at2759"/>
<protein>
    <recommendedName>
        <fullName evidence="1">Tr-type G domain-containing protein</fullName>
    </recommendedName>
</protein>
<dbReference type="EMBL" id="MU005963">
    <property type="protein sequence ID" value="KAF2862947.1"/>
    <property type="molecule type" value="Genomic_DNA"/>
</dbReference>
<dbReference type="SUPFAM" id="SSF50447">
    <property type="entry name" value="Translation proteins"/>
    <property type="match status" value="1"/>
</dbReference>
<proteinExistence type="predicted"/>
<sequence>MSSSTSNPTSDPMATSLTAEAASLPSPWHCIQTKGEDVPIRLHPEPHDGPVEYKQHLLLQGHPVGSQSRDLRLENLTTQLLWRLQQSACHSFSVGGSEPRGALYEIGVADDGTLVGLTAHEMEESLETLYQMAARLGCTVHIFRTEKLNEKFVVEALVKPSLSKPEGEHAQLRVTLVGPSMSGKSTLLGTLTTSTLDNGRGRSRVAMLKHRHEVDSGMTSSVSHELLGYVPTDGVGIINYALPGVSSWTDIHAQTAKGRLVLLADSAGHPRYQRTTVRGLVGCAPHWTLLCLPADADEETNLCNAYLRLCLKLDLQLVIVITRLDKAVKPRLRQILSNVLDGLKSVGRVPAMLPAEGPDEPTQRIPEMNLPTVTDRTVPVLLTSAVRGDGIALLHALLWHLPISPPPPASGTTMFHIEDVYLRPADANGIVVAGRLRSGQLSVGDRLVLGPFPEWKNVTVLGIRNLRLPVPWLRQDQAGTVVVAPTEGLENVRRGMVLAPQPPPETRVTFATRLKGLEKGALAVGNRVVVYVASVRAAATVTDVEEDGLVRLKLDGHEVMPVGEQALVMADGGKALWGGEGRGEKGVGGLEGYVGTILD</sequence>
<dbReference type="InterPro" id="IPR027417">
    <property type="entry name" value="P-loop_NTPase"/>
</dbReference>